<dbReference type="PANTHER" id="PTHR38591:SF1">
    <property type="entry name" value="BLL1000 PROTEIN"/>
    <property type="match status" value="1"/>
</dbReference>
<evidence type="ECO:0000259" key="2">
    <source>
        <dbReference type="Pfam" id="PF07143"/>
    </source>
</evidence>
<dbReference type="SUPFAM" id="SSF159245">
    <property type="entry name" value="AttH-like"/>
    <property type="match status" value="1"/>
</dbReference>
<name>A0A918FCB6_9DEIO</name>
<dbReference type="PROSITE" id="PS51257">
    <property type="entry name" value="PROKAR_LIPOPROTEIN"/>
    <property type="match status" value="1"/>
</dbReference>
<evidence type="ECO:0000256" key="1">
    <source>
        <dbReference type="SAM" id="SignalP"/>
    </source>
</evidence>
<reference evidence="3" key="1">
    <citation type="journal article" date="2014" name="Int. J. Syst. Evol. Microbiol.">
        <title>Complete genome sequence of Corynebacterium casei LMG S-19264T (=DSM 44701T), isolated from a smear-ripened cheese.</title>
        <authorList>
            <consortium name="US DOE Joint Genome Institute (JGI-PGF)"/>
            <person name="Walter F."/>
            <person name="Albersmeier A."/>
            <person name="Kalinowski J."/>
            <person name="Ruckert C."/>
        </authorList>
    </citation>
    <scope>NUCLEOTIDE SEQUENCE</scope>
    <source>
        <strain evidence="3">JCM 31311</strain>
    </source>
</reference>
<dbReference type="Pfam" id="PF07143">
    <property type="entry name" value="CrtC"/>
    <property type="match status" value="1"/>
</dbReference>
<keyword evidence="1" id="KW-0732">Signal</keyword>
<dbReference type="Proteomes" id="UP000603865">
    <property type="component" value="Unassembled WGS sequence"/>
</dbReference>
<dbReference type="EMBL" id="BMQL01000048">
    <property type="protein sequence ID" value="GGR30105.1"/>
    <property type="molecule type" value="Genomic_DNA"/>
</dbReference>
<organism evidence="3 4">
    <name type="scientific">Deinococcus ruber</name>
    <dbReference type="NCBI Taxonomy" id="1848197"/>
    <lineage>
        <taxon>Bacteria</taxon>
        <taxon>Thermotogati</taxon>
        <taxon>Deinococcota</taxon>
        <taxon>Deinococci</taxon>
        <taxon>Deinococcales</taxon>
        <taxon>Deinococcaceae</taxon>
        <taxon>Deinococcus</taxon>
    </lineage>
</organism>
<dbReference type="Gene3D" id="2.40.370.10">
    <property type="entry name" value="AttH-like domain"/>
    <property type="match status" value="2"/>
</dbReference>
<sequence length="334" mass="35788">MHRAPLLTALALTSALLTSCLPPAVAFQPGQTLDPAALGPNNAATEWWYVSGYLPDTQQAFHWAQFKVNYQGLPYYAAHIAVTDLNTGKVTFLEQGKQDAAFSFPPLNVRQADWTLIQHTGGNTAPFALNAGPLHLTLTPQKNPVVHPPGYSGTPETGQLYYQSVTRLGVSGTVAGQPASGTAWLDHQWGDQQPGRSALWDWFGVHLSDGSDLMLYRVRTLDGRVVQLAGSEVGADGVAREVKNVTMTPTRSWKAPSGRSYAIDWTVTSERGSVTLRAVHDDQELLSKTTSVAYWEGPVQGEGQWGGAAVTVQGMGEFVGGPLTKAEGGTFGAK</sequence>
<accession>A0A918FCB6</accession>
<dbReference type="RefSeq" id="WP_189092872.1">
    <property type="nucleotide sequence ID" value="NZ_BMQL01000048.1"/>
</dbReference>
<feature type="signal peptide" evidence="1">
    <location>
        <begin position="1"/>
        <end position="26"/>
    </location>
</feature>
<comment type="caution">
    <text evidence="3">The sequence shown here is derived from an EMBL/GenBank/DDBJ whole genome shotgun (WGS) entry which is preliminary data.</text>
</comment>
<feature type="chain" id="PRO_5038046507" description="AttH domain-containing protein" evidence="1">
    <location>
        <begin position="27"/>
        <end position="334"/>
    </location>
</feature>
<dbReference type="Pfam" id="PF17186">
    <property type="entry name" value="Lipocalin_9"/>
    <property type="match status" value="1"/>
</dbReference>
<dbReference type="InterPro" id="IPR010791">
    <property type="entry name" value="AttH_dom"/>
</dbReference>
<evidence type="ECO:0000313" key="3">
    <source>
        <dbReference type="EMBL" id="GGR30105.1"/>
    </source>
</evidence>
<feature type="domain" description="AttH" evidence="2">
    <location>
        <begin position="45"/>
        <end position="191"/>
    </location>
</feature>
<dbReference type="AlphaFoldDB" id="A0A918FCB6"/>
<gene>
    <name evidence="3" type="ORF">GCM10008957_46220</name>
</gene>
<dbReference type="PANTHER" id="PTHR38591">
    <property type="entry name" value="HYDROLASE"/>
    <property type="match status" value="1"/>
</dbReference>
<evidence type="ECO:0000313" key="4">
    <source>
        <dbReference type="Proteomes" id="UP000603865"/>
    </source>
</evidence>
<protein>
    <recommendedName>
        <fullName evidence="2">AttH domain-containing protein</fullName>
    </recommendedName>
</protein>
<dbReference type="InterPro" id="IPR023374">
    <property type="entry name" value="AttH-like_dom_sf"/>
</dbReference>
<keyword evidence="4" id="KW-1185">Reference proteome</keyword>
<reference evidence="3" key="2">
    <citation type="submission" date="2020-09" db="EMBL/GenBank/DDBJ databases">
        <authorList>
            <person name="Sun Q."/>
            <person name="Ohkuma M."/>
        </authorList>
    </citation>
    <scope>NUCLEOTIDE SEQUENCE</scope>
    <source>
        <strain evidence="3">JCM 31311</strain>
    </source>
</reference>
<proteinExistence type="predicted"/>